<evidence type="ECO:0000313" key="1">
    <source>
        <dbReference type="EMBL" id="EGZ18142.1"/>
    </source>
</evidence>
<dbReference type="Proteomes" id="UP000002640">
    <property type="component" value="Unassembled WGS sequence"/>
</dbReference>
<dbReference type="InParanoid" id="G4ZIS8"/>
<evidence type="ECO:0000313" key="2">
    <source>
        <dbReference type="Proteomes" id="UP000002640"/>
    </source>
</evidence>
<keyword evidence="2" id="KW-1185">Reference proteome</keyword>
<name>G4ZIS8_PHYSP</name>
<dbReference type="AlphaFoldDB" id="G4ZIS8"/>
<gene>
    <name evidence="1" type="ORF">PHYSODRAFT_261404</name>
</gene>
<dbReference type="SMR" id="G4ZIS8"/>
<proteinExistence type="predicted"/>
<protein>
    <submittedName>
        <fullName evidence="1">Uncharacterized protein</fullName>
    </submittedName>
</protein>
<organism evidence="1 2">
    <name type="scientific">Phytophthora sojae (strain P6497)</name>
    <name type="common">Soybean stem and root rot agent</name>
    <name type="synonym">Phytophthora megasperma f. sp. glycines</name>
    <dbReference type="NCBI Taxonomy" id="1094619"/>
    <lineage>
        <taxon>Eukaryota</taxon>
        <taxon>Sar</taxon>
        <taxon>Stramenopiles</taxon>
        <taxon>Oomycota</taxon>
        <taxon>Peronosporomycetes</taxon>
        <taxon>Peronosporales</taxon>
        <taxon>Peronosporaceae</taxon>
        <taxon>Phytophthora</taxon>
    </lineage>
</organism>
<accession>G4ZIS8</accession>
<sequence>MDSIPSEEDHHRKEQIMDKQRMKRANLCSVIKREQFLWVVQIGGDELVEQLIEKIKERFNFPEHMPLKVYLAKDEGGNWLSEDHPDYQRMIETGEMSGEIKRIVREGEMQWYQKMNDEEYGFPLEHELVPGVVHVLLDIPAEVRSRWAGYSDGASYTVSGMAGGDEGSSFKPMVDFHELLFDAKTGCTATCYFAVCEEKYQLA</sequence>
<reference evidence="1 2" key="1">
    <citation type="journal article" date="2006" name="Science">
        <title>Phytophthora genome sequences uncover evolutionary origins and mechanisms of pathogenesis.</title>
        <authorList>
            <person name="Tyler B.M."/>
            <person name="Tripathy S."/>
            <person name="Zhang X."/>
            <person name="Dehal P."/>
            <person name="Jiang R.H."/>
            <person name="Aerts A."/>
            <person name="Arredondo F.D."/>
            <person name="Baxter L."/>
            <person name="Bensasson D."/>
            <person name="Beynon J.L."/>
            <person name="Chapman J."/>
            <person name="Damasceno C.M."/>
            <person name="Dorrance A.E."/>
            <person name="Dou D."/>
            <person name="Dickerman A.W."/>
            <person name="Dubchak I.L."/>
            <person name="Garbelotto M."/>
            <person name="Gijzen M."/>
            <person name="Gordon S.G."/>
            <person name="Govers F."/>
            <person name="Grunwald N.J."/>
            <person name="Huang W."/>
            <person name="Ivors K.L."/>
            <person name="Jones R.W."/>
            <person name="Kamoun S."/>
            <person name="Krampis K."/>
            <person name="Lamour K.H."/>
            <person name="Lee M.K."/>
            <person name="McDonald W.H."/>
            <person name="Medina M."/>
            <person name="Meijer H.J."/>
            <person name="Nordberg E.K."/>
            <person name="Maclean D.J."/>
            <person name="Ospina-Giraldo M.D."/>
            <person name="Morris P.F."/>
            <person name="Phuntumart V."/>
            <person name="Putnam N.H."/>
            <person name="Rash S."/>
            <person name="Rose J.K."/>
            <person name="Sakihama Y."/>
            <person name="Salamov A.A."/>
            <person name="Savidor A."/>
            <person name="Scheuring C.F."/>
            <person name="Smith B.M."/>
            <person name="Sobral B.W."/>
            <person name="Terry A."/>
            <person name="Torto-Alalibo T.A."/>
            <person name="Win J."/>
            <person name="Xu Z."/>
            <person name="Zhang H."/>
            <person name="Grigoriev I.V."/>
            <person name="Rokhsar D.S."/>
            <person name="Boore J.L."/>
        </authorList>
    </citation>
    <scope>NUCLEOTIDE SEQUENCE [LARGE SCALE GENOMIC DNA]</scope>
    <source>
        <strain evidence="1 2">P6497</strain>
    </source>
</reference>
<dbReference type="KEGG" id="psoj:PHYSODRAFT_261404"/>
<dbReference type="GeneID" id="20639277"/>
<dbReference type="RefSeq" id="XP_009527200.1">
    <property type="nucleotide sequence ID" value="XM_009528905.1"/>
</dbReference>
<dbReference type="EMBL" id="JH159154">
    <property type="protein sequence ID" value="EGZ18142.1"/>
    <property type="molecule type" value="Genomic_DNA"/>
</dbReference>